<dbReference type="EMBL" id="WHVB01000002">
    <property type="protein sequence ID" value="KAF8486265.1"/>
    <property type="molecule type" value="Genomic_DNA"/>
</dbReference>
<feature type="domain" description="Zn(2)-C6 fungal-type" evidence="4">
    <location>
        <begin position="73"/>
        <end position="104"/>
    </location>
</feature>
<dbReference type="GO" id="GO:0000981">
    <property type="term" value="F:DNA-binding transcription factor activity, RNA polymerase II-specific"/>
    <property type="evidence" value="ECO:0007669"/>
    <property type="project" value="InterPro"/>
</dbReference>
<evidence type="ECO:0000259" key="4">
    <source>
        <dbReference type="PROSITE" id="PS50048"/>
    </source>
</evidence>
<comment type="caution">
    <text evidence="5">The sequence shown here is derived from an EMBL/GenBank/DDBJ whole genome shotgun (WGS) entry which is preliminary data.</text>
</comment>
<dbReference type="PROSITE" id="PS50048">
    <property type="entry name" value="ZN2_CY6_FUNGAL_2"/>
    <property type="match status" value="1"/>
</dbReference>
<dbReference type="Pfam" id="PF00172">
    <property type="entry name" value="Zn_clus"/>
    <property type="match status" value="1"/>
</dbReference>
<reference evidence="5" key="2">
    <citation type="journal article" date="2020" name="Nat. Commun.">
        <title>Large-scale genome sequencing of mycorrhizal fungi provides insights into the early evolution of symbiotic traits.</title>
        <authorList>
            <person name="Miyauchi S."/>
            <person name="Kiss E."/>
            <person name="Kuo A."/>
            <person name="Drula E."/>
            <person name="Kohler A."/>
            <person name="Sanchez-Garcia M."/>
            <person name="Morin E."/>
            <person name="Andreopoulos B."/>
            <person name="Barry K.W."/>
            <person name="Bonito G."/>
            <person name="Buee M."/>
            <person name="Carver A."/>
            <person name="Chen C."/>
            <person name="Cichocki N."/>
            <person name="Clum A."/>
            <person name="Culley D."/>
            <person name="Crous P.W."/>
            <person name="Fauchery L."/>
            <person name="Girlanda M."/>
            <person name="Hayes R.D."/>
            <person name="Keri Z."/>
            <person name="LaButti K."/>
            <person name="Lipzen A."/>
            <person name="Lombard V."/>
            <person name="Magnuson J."/>
            <person name="Maillard F."/>
            <person name="Murat C."/>
            <person name="Nolan M."/>
            <person name="Ohm R.A."/>
            <person name="Pangilinan J."/>
            <person name="Pereira M.F."/>
            <person name="Perotto S."/>
            <person name="Peter M."/>
            <person name="Pfister S."/>
            <person name="Riley R."/>
            <person name="Sitrit Y."/>
            <person name="Stielow J.B."/>
            <person name="Szollosi G."/>
            <person name="Zifcakova L."/>
            <person name="Stursova M."/>
            <person name="Spatafora J.W."/>
            <person name="Tedersoo L."/>
            <person name="Vaario L.M."/>
            <person name="Yamada A."/>
            <person name="Yan M."/>
            <person name="Wang P."/>
            <person name="Xu J."/>
            <person name="Bruns T."/>
            <person name="Baldrian P."/>
            <person name="Vilgalys R."/>
            <person name="Dunand C."/>
            <person name="Henrissat B."/>
            <person name="Grigoriev I.V."/>
            <person name="Hibbett D."/>
            <person name="Nagy L.G."/>
            <person name="Martin F.M."/>
        </authorList>
    </citation>
    <scope>NUCLEOTIDE SEQUENCE</scope>
    <source>
        <strain evidence="5">Prilba</strain>
    </source>
</reference>
<accession>A0A9P5N598</accession>
<evidence type="ECO:0000256" key="2">
    <source>
        <dbReference type="ARBA" id="ARBA00023242"/>
    </source>
</evidence>
<dbReference type="GO" id="GO:0008270">
    <property type="term" value="F:zinc ion binding"/>
    <property type="evidence" value="ECO:0007669"/>
    <property type="project" value="InterPro"/>
</dbReference>
<evidence type="ECO:0000313" key="6">
    <source>
        <dbReference type="Proteomes" id="UP000759537"/>
    </source>
</evidence>
<dbReference type="AlphaFoldDB" id="A0A9P5N598"/>
<dbReference type="InterPro" id="IPR036864">
    <property type="entry name" value="Zn2-C6_fun-type_DNA-bd_sf"/>
</dbReference>
<feature type="compositionally biased region" description="Low complexity" evidence="3">
    <location>
        <begin position="35"/>
        <end position="53"/>
    </location>
</feature>
<feature type="region of interest" description="Disordered" evidence="3">
    <location>
        <begin position="1"/>
        <end position="71"/>
    </location>
</feature>
<organism evidence="5 6">
    <name type="scientific">Russula ochroleuca</name>
    <dbReference type="NCBI Taxonomy" id="152965"/>
    <lineage>
        <taxon>Eukaryota</taxon>
        <taxon>Fungi</taxon>
        <taxon>Dikarya</taxon>
        <taxon>Basidiomycota</taxon>
        <taxon>Agaricomycotina</taxon>
        <taxon>Agaricomycetes</taxon>
        <taxon>Russulales</taxon>
        <taxon>Russulaceae</taxon>
        <taxon>Russula</taxon>
    </lineage>
</organism>
<reference evidence="5" key="1">
    <citation type="submission" date="2019-10" db="EMBL/GenBank/DDBJ databases">
        <authorList>
            <consortium name="DOE Joint Genome Institute"/>
            <person name="Kuo A."/>
            <person name="Miyauchi S."/>
            <person name="Kiss E."/>
            <person name="Drula E."/>
            <person name="Kohler A."/>
            <person name="Sanchez-Garcia M."/>
            <person name="Andreopoulos B."/>
            <person name="Barry K.W."/>
            <person name="Bonito G."/>
            <person name="Buee M."/>
            <person name="Carver A."/>
            <person name="Chen C."/>
            <person name="Cichocki N."/>
            <person name="Clum A."/>
            <person name="Culley D."/>
            <person name="Crous P.W."/>
            <person name="Fauchery L."/>
            <person name="Girlanda M."/>
            <person name="Hayes R."/>
            <person name="Keri Z."/>
            <person name="LaButti K."/>
            <person name="Lipzen A."/>
            <person name="Lombard V."/>
            <person name="Magnuson J."/>
            <person name="Maillard F."/>
            <person name="Morin E."/>
            <person name="Murat C."/>
            <person name="Nolan M."/>
            <person name="Ohm R."/>
            <person name="Pangilinan J."/>
            <person name="Pereira M."/>
            <person name="Perotto S."/>
            <person name="Peter M."/>
            <person name="Riley R."/>
            <person name="Sitrit Y."/>
            <person name="Stielow B."/>
            <person name="Szollosi G."/>
            <person name="Zifcakova L."/>
            <person name="Stursova M."/>
            <person name="Spatafora J.W."/>
            <person name="Tedersoo L."/>
            <person name="Vaario L.-M."/>
            <person name="Yamada A."/>
            <person name="Yan M."/>
            <person name="Wang P."/>
            <person name="Xu J."/>
            <person name="Bruns T."/>
            <person name="Baldrian P."/>
            <person name="Vilgalys R."/>
            <person name="Henrissat B."/>
            <person name="Grigoriev I.V."/>
            <person name="Hibbett D."/>
            <person name="Nagy L.G."/>
            <person name="Martin F.M."/>
        </authorList>
    </citation>
    <scope>NUCLEOTIDE SEQUENCE</scope>
    <source>
        <strain evidence="5">Prilba</strain>
    </source>
</reference>
<dbReference type="GO" id="GO:0005634">
    <property type="term" value="C:nucleus"/>
    <property type="evidence" value="ECO:0007669"/>
    <property type="project" value="UniProtKB-SubCell"/>
</dbReference>
<dbReference type="SMART" id="SM00066">
    <property type="entry name" value="GAL4"/>
    <property type="match status" value="1"/>
</dbReference>
<sequence>MAQSPIPDNNTENSSPSDFHSSVETSPAIVPLSEPPASDGGHSPSSSSTRPSPYQHRNSLDLQRSASTAGRGGCWTCRLRRKKCDEQREEGDACRTCRRLQLECLGWGPRRPDWMRDKEAVQTYKMNIKTHLLRLGLIRGQPRTSLTTGPSTRASKLVGTPNTGLISGLAGGERGSFPFPDSQQPDYPFPSGMASIPGNAPVPSPSAGSPSLEAWVSNPYDFSQVMCPSPSPGFPGTGDCGGQLALPPEHFSNLPGGGSHFQWTMQPAGLTDQDAAVRREHLAYYFNNVRGLQFLFTCKTALDAVQAVVLRETVGGGALTDALCAIASRQYAKTQRRASLPTDTSMMEETQSHLFFNQGAYQLDAARRQGRCTQAEAMAAIHLISYSLAARGGTEWTPMLELACDWLAQTGMHVDENPRLFIMNMPLPAAYAAKVTMCMDIFMGVTLQQPPRLLALYRRLLTATGTPHHIWGGPLGGPAPEWELYVPLLVGCTEQVLLAFAEIAALAQWKNHEARDGKLSVRELVMRGSVIERGIRQTILDPMAFEGSRVAQANEDTCRRILATILQESALLYLNTVLSGNSPGVPETQTSLNNILNLLKHIPPGRLDLGLVLPLAFAGFMADTPTARDMIHKRLRQVGSVCASVNVRQIESVMTEVWSRRDAGQREVEWRDVMQERGLTLLMI</sequence>
<dbReference type="PROSITE" id="PS00463">
    <property type="entry name" value="ZN2_CY6_FUNGAL_1"/>
    <property type="match status" value="1"/>
</dbReference>
<feature type="compositionally biased region" description="Polar residues" evidence="3">
    <location>
        <begin position="1"/>
        <end position="25"/>
    </location>
</feature>
<comment type="subcellular location">
    <subcellularLocation>
        <location evidence="1">Nucleus</location>
    </subcellularLocation>
</comment>
<gene>
    <name evidence="5" type="ORF">DFH94DRAFT_622962</name>
</gene>
<keyword evidence="6" id="KW-1185">Reference proteome</keyword>
<dbReference type="Gene3D" id="4.10.240.10">
    <property type="entry name" value="Zn(2)-C6 fungal-type DNA-binding domain"/>
    <property type="match status" value="1"/>
</dbReference>
<dbReference type="Pfam" id="PF11951">
    <property type="entry name" value="Fungal_trans_2"/>
    <property type="match status" value="1"/>
</dbReference>
<feature type="region of interest" description="Disordered" evidence="3">
    <location>
        <begin position="143"/>
        <end position="163"/>
    </location>
</feature>
<dbReference type="InterPro" id="IPR021858">
    <property type="entry name" value="Fun_TF"/>
</dbReference>
<feature type="compositionally biased region" description="Polar residues" evidence="3">
    <location>
        <begin position="55"/>
        <end position="68"/>
    </location>
</feature>
<dbReference type="OrthoDB" id="5419315at2759"/>
<protein>
    <submittedName>
        <fullName evidence="5">Fungal-specific transcription factor domain-containing protein</fullName>
    </submittedName>
</protein>
<dbReference type="PANTHER" id="PTHR37534">
    <property type="entry name" value="TRANSCRIPTIONAL ACTIVATOR PROTEIN UGA3"/>
    <property type="match status" value="1"/>
</dbReference>
<dbReference type="Proteomes" id="UP000759537">
    <property type="component" value="Unassembled WGS sequence"/>
</dbReference>
<dbReference type="CDD" id="cd00067">
    <property type="entry name" value="GAL4"/>
    <property type="match status" value="1"/>
</dbReference>
<evidence type="ECO:0000256" key="1">
    <source>
        <dbReference type="ARBA" id="ARBA00004123"/>
    </source>
</evidence>
<keyword evidence="2" id="KW-0539">Nucleus</keyword>
<dbReference type="InterPro" id="IPR001138">
    <property type="entry name" value="Zn2Cys6_DnaBD"/>
</dbReference>
<proteinExistence type="predicted"/>
<name>A0A9P5N598_9AGAM</name>
<dbReference type="SUPFAM" id="SSF57701">
    <property type="entry name" value="Zn2/Cys6 DNA-binding domain"/>
    <property type="match status" value="1"/>
</dbReference>
<evidence type="ECO:0000313" key="5">
    <source>
        <dbReference type="EMBL" id="KAF8486265.1"/>
    </source>
</evidence>
<evidence type="ECO:0000256" key="3">
    <source>
        <dbReference type="SAM" id="MobiDB-lite"/>
    </source>
</evidence>
<dbReference type="PANTHER" id="PTHR37534:SF20">
    <property type="entry name" value="PRO1A C6 ZINK-FINGER PROTEIN"/>
    <property type="match status" value="1"/>
</dbReference>